<reference evidence="7 8" key="1">
    <citation type="submission" date="2023-05" db="EMBL/GenBank/DDBJ databases">
        <title>Genome sequence of Pinibacter sp. MAH-24.</title>
        <authorList>
            <person name="Huq M.A."/>
        </authorList>
    </citation>
    <scope>NUCLEOTIDE SEQUENCE [LARGE SCALE GENOMIC DNA]</scope>
    <source>
        <strain evidence="7 8">MAH-24</strain>
    </source>
</reference>
<accession>A0ABT6RIJ8</accession>
<proteinExistence type="predicted"/>
<feature type="domain" description="Bacterial surface antigen (D15)" evidence="6">
    <location>
        <begin position="388"/>
        <end position="784"/>
    </location>
</feature>
<evidence type="ECO:0000313" key="7">
    <source>
        <dbReference type="EMBL" id="MDI3321689.1"/>
    </source>
</evidence>
<dbReference type="Gene3D" id="2.40.160.50">
    <property type="entry name" value="membrane protein fhac: a member of the omp85/tpsb transporter family"/>
    <property type="match status" value="1"/>
</dbReference>
<dbReference type="PANTHER" id="PTHR12815">
    <property type="entry name" value="SORTING AND ASSEMBLY MACHINERY SAMM50 PROTEIN FAMILY MEMBER"/>
    <property type="match status" value="1"/>
</dbReference>
<evidence type="ECO:0000256" key="5">
    <source>
        <dbReference type="ARBA" id="ARBA00023237"/>
    </source>
</evidence>
<evidence type="ECO:0000256" key="2">
    <source>
        <dbReference type="ARBA" id="ARBA00022692"/>
    </source>
</evidence>
<keyword evidence="2" id="KW-0812">Transmembrane</keyword>
<dbReference type="Pfam" id="PF01103">
    <property type="entry name" value="Omp85"/>
    <property type="match status" value="1"/>
</dbReference>
<keyword evidence="8" id="KW-1185">Reference proteome</keyword>
<evidence type="ECO:0000256" key="4">
    <source>
        <dbReference type="ARBA" id="ARBA00023136"/>
    </source>
</evidence>
<keyword evidence="4" id="KW-0472">Membrane</keyword>
<evidence type="ECO:0000313" key="8">
    <source>
        <dbReference type="Proteomes" id="UP001226434"/>
    </source>
</evidence>
<dbReference type="InterPro" id="IPR000184">
    <property type="entry name" value="Bac_surfAg_D15"/>
</dbReference>
<keyword evidence="5" id="KW-0998">Cell outer membrane</keyword>
<name>A0ABT6RIJ8_9BACT</name>
<dbReference type="RefSeq" id="WP_282335795.1">
    <property type="nucleotide sequence ID" value="NZ_JASBRG010000007.1"/>
</dbReference>
<dbReference type="PROSITE" id="PS51257">
    <property type="entry name" value="PROKAR_LIPOPROTEIN"/>
    <property type="match status" value="1"/>
</dbReference>
<protein>
    <submittedName>
        <fullName evidence="7">BamA/TamA family outer membrane protein</fullName>
    </submittedName>
</protein>
<dbReference type="EMBL" id="JASBRG010000007">
    <property type="protein sequence ID" value="MDI3321689.1"/>
    <property type="molecule type" value="Genomic_DNA"/>
</dbReference>
<evidence type="ECO:0000259" key="6">
    <source>
        <dbReference type="Pfam" id="PF01103"/>
    </source>
</evidence>
<comment type="subcellular location">
    <subcellularLocation>
        <location evidence="1">Membrane</location>
    </subcellularLocation>
</comment>
<keyword evidence="3" id="KW-0732">Signal</keyword>
<gene>
    <name evidence="7" type="ORF">QJ048_17970</name>
</gene>
<comment type="caution">
    <text evidence="7">The sequence shown here is derived from an EMBL/GenBank/DDBJ whole genome shotgun (WGS) entry which is preliminary data.</text>
</comment>
<organism evidence="7 8">
    <name type="scientific">Pinibacter soli</name>
    <dbReference type="NCBI Taxonomy" id="3044211"/>
    <lineage>
        <taxon>Bacteria</taxon>
        <taxon>Pseudomonadati</taxon>
        <taxon>Bacteroidota</taxon>
        <taxon>Chitinophagia</taxon>
        <taxon>Chitinophagales</taxon>
        <taxon>Chitinophagaceae</taxon>
        <taxon>Pinibacter</taxon>
    </lineage>
</organism>
<sequence>MIFKRQVNSSTFIYSTCLALVLVFFLGSCLTVKNFPPNKPFVFKSNIKIESKQPINQKDELKEKLLIQLDDSIKNRIVTKLLIRQKLDKPPVFDTSYAVRSATFMKALLKSQGYMSGTVTWDSTLIVKKKKKKQQLRVITTFTVTPGILTKIDSISYNFRDTSLQALVMRSLRRSDLKKGDAYKKEAISAELDRLIDQFKNNGYYKISREDIYAEVDTVEARLINPNIDIFERARLLAELQKRGQNPTVDIVFKQRAKENPSHLKKFYIDKVTIYPDLTIRDDTVETVSRKDTIRNVTIISKYNLFKPKFVEAHNYLKPGALYSQRNYIRTINSYNQLGAWQQTAIDIFSNDSLGKLNMDVRLYPAVRRNLNIGLEASRNESDVVATNLFGLGVTFGITDKNIAKQSVQSSLNTRFGVELGQELLQTIQTSINYTLHFPKFILPFKDSSRVKGKISTEGTNLSINASNTLRKDFYTLQNANISWSYDWTKGREITRRNKIYLFNYSPINVEYQHVIPTDSLRILIRDAPNLYYTFQDGFIVSQNFRFQVITTKGKHTTSVKTGLEESGGLLGLIKTLDVDAKLFRFVKTFLDYSHNITYKKTALAFHAYGGFGFSYGDTKDSLGNVIPEQALPVTRGFTAGGPNSMRAWRARQLGPGSSKFYEELPTPNLDRFGDIQLEGNAEYRYNLFNIGSLKIKSALFLDMGNIWLRNNQGQEGLNNGVFKLNRLYKDLAVGAGTSLRFDFDYFLIRLDWAYQIKNPLYADYHYGWFQQIKFWDGQFQLGINYPF</sequence>
<evidence type="ECO:0000256" key="1">
    <source>
        <dbReference type="ARBA" id="ARBA00004370"/>
    </source>
</evidence>
<dbReference type="PANTHER" id="PTHR12815:SF47">
    <property type="entry name" value="TRANSLOCATION AND ASSEMBLY MODULE SUBUNIT TAMA"/>
    <property type="match status" value="1"/>
</dbReference>
<dbReference type="Proteomes" id="UP001226434">
    <property type="component" value="Unassembled WGS sequence"/>
</dbReference>
<dbReference type="InterPro" id="IPR039910">
    <property type="entry name" value="D15-like"/>
</dbReference>
<evidence type="ECO:0000256" key="3">
    <source>
        <dbReference type="ARBA" id="ARBA00022729"/>
    </source>
</evidence>